<feature type="transmembrane region" description="Helical" evidence="9">
    <location>
        <begin position="24"/>
        <end position="42"/>
    </location>
</feature>
<evidence type="ECO:0000256" key="5">
    <source>
        <dbReference type="ARBA" id="ARBA00022741"/>
    </source>
</evidence>
<feature type="transmembrane region" description="Helical" evidence="9">
    <location>
        <begin position="228"/>
        <end position="250"/>
    </location>
</feature>
<organism evidence="10 11">
    <name type="scientific">Halobacteriovorax marinus (strain ATCC BAA-682 / DSM 15412 / SJ)</name>
    <name type="common">Bacteriovorax marinus</name>
    <dbReference type="NCBI Taxonomy" id="862908"/>
    <lineage>
        <taxon>Bacteria</taxon>
        <taxon>Pseudomonadati</taxon>
        <taxon>Bdellovibrionota</taxon>
        <taxon>Bacteriovoracia</taxon>
        <taxon>Bacteriovoracales</taxon>
        <taxon>Halobacteriovoraceae</taxon>
        <taxon>Halobacteriovorax</taxon>
    </lineage>
</organism>
<keyword evidence="7 9" id="KW-1133">Transmembrane helix</keyword>
<dbReference type="PANTHER" id="PTHR31187">
    <property type="match status" value="1"/>
</dbReference>
<protein>
    <recommendedName>
        <fullName evidence="9">ADP,ATP carrier protein</fullName>
    </recommendedName>
</protein>
<dbReference type="STRING" id="862908.BMS_3025"/>
<feature type="transmembrane region" description="Helical" evidence="9">
    <location>
        <begin position="270"/>
        <end position="291"/>
    </location>
</feature>
<reference evidence="11" key="1">
    <citation type="journal article" date="2013" name="ISME J.">
        <title>A small predatory core genome in the divergent marine Bacteriovorax marinus SJ and the terrestrial Bdellovibrio bacteriovorus.</title>
        <authorList>
            <person name="Crossman L.C."/>
            <person name="Chen H."/>
            <person name="Cerdeno-Tarraga A.M."/>
            <person name="Brooks K."/>
            <person name="Quail M.A."/>
            <person name="Pineiro S.A."/>
            <person name="Hobley L."/>
            <person name="Sockett R.E."/>
            <person name="Bentley S.D."/>
            <person name="Parkhill J."/>
            <person name="Williams H.N."/>
            <person name="Stine O.C."/>
        </authorList>
    </citation>
    <scope>NUCLEOTIDE SEQUENCE [LARGE SCALE GENOMIC DNA]</scope>
    <source>
        <strain evidence="11">ATCC BAA-682 / DSM 15412 / SJ</strain>
    </source>
</reference>
<evidence type="ECO:0000256" key="7">
    <source>
        <dbReference type="ARBA" id="ARBA00022989"/>
    </source>
</evidence>
<evidence type="ECO:0000313" key="10">
    <source>
        <dbReference type="EMBL" id="CBW27787.1"/>
    </source>
</evidence>
<dbReference type="RefSeq" id="WP_014245558.1">
    <property type="nucleotide sequence ID" value="NC_016620.1"/>
</dbReference>
<dbReference type="InterPro" id="IPR036259">
    <property type="entry name" value="MFS_trans_sf"/>
</dbReference>
<feature type="transmembrane region" description="Helical" evidence="9">
    <location>
        <begin position="150"/>
        <end position="169"/>
    </location>
</feature>
<dbReference type="OrthoDB" id="5290923at2"/>
<dbReference type="eggNOG" id="COG3202">
    <property type="taxonomic scope" value="Bacteria"/>
</dbReference>
<dbReference type="Proteomes" id="UP000008963">
    <property type="component" value="Chromosome"/>
</dbReference>
<keyword evidence="5 9" id="KW-0547">Nucleotide-binding</keyword>
<keyword evidence="6 9" id="KW-0067">ATP-binding</keyword>
<dbReference type="Pfam" id="PF03219">
    <property type="entry name" value="TLC"/>
    <property type="match status" value="1"/>
</dbReference>
<feature type="transmembrane region" description="Helical" evidence="9">
    <location>
        <begin position="114"/>
        <end position="138"/>
    </location>
</feature>
<accession>E1WZ99</accession>
<evidence type="ECO:0000256" key="8">
    <source>
        <dbReference type="ARBA" id="ARBA00023136"/>
    </source>
</evidence>
<keyword evidence="11" id="KW-1185">Reference proteome</keyword>
<dbReference type="GO" id="GO:0005524">
    <property type="term" value="F:ATP binding"/>
    <property type="evidence" value="ECO:0007669"/>
    <property type="project" value="UniProtKB-KW"/>
</dbReference>
<comment type="similarity">
    <text evidence="2 9">Belongs to the ADP/ATP translocase tlc family.</text>
</comment>
<keyword evidence="3 9" id="KW-0813">Transport</keyword>
<feature type="transmembrane region" description="Helical" evidence="9">
    <location>
        <begin position="175"/>
        <end position="197"/>
    </location>
</feature>
<feature type="transmembrane region" description="Helical" evidence="9">
    <location>
        <begin position="62"/>
        <end position="77"/>
    </location>
</feature>
<evidence type="ECO:0000256" key="6">
    <source>
        <dbReference type="ARBA" id="ARBA00022840"/>
    </source>
</evidence>
<gene>
    <name evidence="10" type="ordered locus">BMS_3025</name>
</gene>
<dbReference type="PATRIC" id="fig|862908.3.peg.2893"/>
<evidence type="ECO:0000313" key="11">
    <source>
        <dbReference type="Proteomes" id="UP000008963"/>
    </source>
</evidence>
<evidence type="ECO:0000256" key="9">
    <source>
        <dbReference type="RuleBase" id="RU363121"/>
    </source>
</evidence>
<keyword evidence="4 9" id="KW-0812">Transmembrane</keyword>
<evidence type="ECO:0000256" key="3">
    <source>
        <dbReference type="ARBA" id="ARBA00022448"/>
    </source>
</evidence>
<dbReference type="EMBL" id="FQ312005">
    <property type="protein sequence ID" value="CBW27787.1"/>
    <property type="molecule type" value="Genomic_DNA"/>
</dbReference>
<dbReference type="GO" id="GO:0016020">
    <property type="term" value="C:membrane"/>
    <property type="evidence" value="ECO:0007669"/>
    <property type="project" value="UniProtKB-SubCell"/>
</dbReference>
<dbReference type="PANTHER" id="PTHR31187:SF1">
    <property type="entry name" value="ADP,ATP CARRIER PROTEIN 1"/>
    <property type="match status" value="1"/>
</dbReference>
<dbReference type="AlphaFoldDB" id="E1WZ99"/>
<feature type="transmembrane region" description="Helical" evidence="9">
    <location>
        <begin position="387"/>
        <end position="407"/>
    </location>
</feature>
<feature type="transmembrane region" description="Helical" evidence="9">
    <location>
        <begin position="89"/>
        <end position="108"/>
    </location>
</feature>
<dbReference type="InterPro" id="IPR004667">
    <property type="entry name" value="ADP_ATP_car_bac_type"/>
</dbReference>
<dbReference type="KEGG" id="bmx:BMS_3025"/>
<name>E1WZ99_HALMS</name>
<dbReference type="GO" id="GO:0005471">
    <property type="term" value="F:ATP:ADP antiporter activity"/>
    <property type="evidence" value="ECO:0007669"/>
    <property type="project" value="InterPro"/>
</dbReference>
<comment type="subcellular location">
    <subcellularLocation>
        <location evidence="1 9">Membrane</location>
        <topology evidence="1 9">Multi-pass membrane protein</topology>
    </subcellularLocation>
</comment>
<sequence>MANKNYFDDLKKMLLELSSEKKRGLILGSISLFFLFFSYPMIRSAAEAIFLDTYGAKKSPHVWFYSIIALSFTVTLFNKFQTNNSVHKVYWGIGSITAVIFCIALYFLHSGQNIFAYIFYIWKEVYIVLMVHSVLAFINSILSYKVAKTIYGPMGALGSIGGILGGVITSSSSSVLGGAEGIALIGTFFILISCSFFQMTGTKFDQLDKIDNRKNESPLHSILEVKNYVFLIALVIILTQFCINLTNFKFNILLERFVHTKSEKVSYLGNLYSAINGISLFMQVLIIPLLFNIVKNRTIHFFIPIFFFLVSGLSFSFGGATLFPVMLTFVLFKGTDYSLFAAAKEMLYFPLIARQKFGAKYVVDMLIYRMAKGVISLVLVFYQSETFVEYCLAICLIAWIFVLIPLFRQQEKVLNQNKEYL</sequence>
<evidence type="ECO:0000256" key="1">
    <source>
        <dbReference type="ARBA" id="ARBA00004141"/>
    </source>
</evidence>
<evidence type="ECO:0000256" key="2">
    <source>
        <dbReference type="ARBA" id="ARBA00007127"/>
    </source>
</evidence>
<dbReference type="SUPFAM" id="SSF103473">
    <property type="entry name" value="MFS general substrate transporter"/>
    <property type="match status" value="1"/>
</dbReference>
<keyword evidence="8 9" id="KW-0472">Membrane</keyword>
<proteinExistence type="inferred from homology"/>
<evidence type="ECO:0000256" key="4">
    <source>
        <dbReference type="ARBA" id="ARBA00022692"/>
    </source>
</evidence>
<feature type="transmembrane region" description="Helical" evidence="9">
    <location>
        <begin position="298"/>
        <end position="317"/>
    </location>
</feature>
<dbReference type="HOGENOM" id="CLU_640756_0_0_7"/>